<feature type="transmembrane region" description="Helical" evidence="6">
    <location>
        <begin position="191"/>
        <end position="211"/>
    </location>
</feature>
<keyword evidence="4 6" id="KW-1133">Transmembrane helix</keyword>
<dbReference type="InterPro" id="IPR050367">
    <property type="entry name" value="APC_superfamily"/>
</dbReference>
<dbReference type="RefSeq" id="WP_132494198.1">
    <property type="nucleotide sequence ID" value="NZ_SMKW01000107.1"/>
</dbReference>
<dbReference type="PANTHER" id="PTHR42770:SF16">
    <property type="entry name" value="AMINO ACID PERMEASE"/>
    <property type="match status" value="1"/>
</dbReference>
<feature type="transmembrane region" description="Helical" evidence="6">
    <location>
        <begin position="77"/>
        <end position="103"/>
    </location>
</feature>
<feature type="transmembrane region" description="Helical" evidence="6">
    <location>
        <begin position="44"/>
        <end position="65"/>
    </location>
</feature>
<evidence type="ECO:0000256" key="1">
    <source>
        <dbReference type="ARBA" id="ARBA00004651"/>
    </source>
</evidence>
<evidence type="ECO:0000256" key="2">
    <source>
        <dbReference type="ARBA" id="ARBA00022475"/>
    </source>
</evidence>
<dbReference type="AlphaFoldDB" id="A0A4R4Y1E1"/>
<keyword evidence="5 6" id="KW-0472">Membrane</keyword>
<evidence type="ECO:0000256" key="6">
    <source>
        <dbReference type="SAM" id="Phobius"/>
    </source>
</evidence>
<dbReference type="OrthoDB" id="4568421at2"/>
<sequence length="445" mass="45612">MTTTSAEGLQRRLSLRDLIVSGLLFIGPLAPVGVFGVLDARSGGAVALVYVVATVAMAFTAWSYARMSAAVPKAGSVFAYASAGLGRAPGFVAGWMIMLDYLFIPSVASLFVGIATNSLVPQVPVWLATGLAIVVVTALNLTGVKVAAIVGTVVLVVEIVLLAVFVVAALVVLATEGPARPWLSPLTGVDAFAPLAVLGAVSVAVLSFLGFDAIASFAEENTGSSRQVGRALLFCLALSGVLFFVQTYLASLLNPLTPQELALDADAQDSAFYDMLRASLGGWLAVAVTAVKAVAPAFSAMVAQAAVSRLLFGMARDGQMPAALGRVDRRAHVPRNATLLAAVVTLIVSVWAASAEDGLEVLSSMVTVGALTAFVLLHASVIGYFAVSGRERRVSTVVVPVVGALIAAVVLATASPLALSVGAVWLAIGLITYFARSRTAGQAAE</sequence>
<evidence type="ECO:0000256" key="4">
    <source>
        <dbReference type="ARBA" id="ARBA00022989"/>
    </source>
</evidence>
<keyword evidence="8" id="KW-1185">Reference proteome</keyword>
<evidence type="ECO:0000256" key="5">
    <source>
        <dbReference type="ARBA" id="ARBA00023136"/>
    </source>
</evidence>
<dbReference type="Gene3D" id="1.20.1740.10">
    <property type="entry name" value="Amino acid/polyamine transporter I"/>
    <property type="match status" value="1"/>
</dbReference>
<feature type="transmembrane region" description="Helical" evidence="6">
    <location>
        <begin position="148"/>
        <end position="171"/>
    </location>
</feature>
<keyword evidence="3 6" id="KW-0812">Transmembrane</keyword>
<comment type="subcellular location">
    <subcellularLocation>
        <location evidence="1">Cell membrane</location>
        <topology evidence="1">Multi-pass membrane protein</topology>
    </subcellularLocation>
</comment>
<dbReference type="InterPro" id="IPR002293">
    <property type="entry name" value="AA/rel_permease1"/>
</dbReference>
<dbReference type="PIRSF" id="PIRSF006060">
    <property type="entry name" value="AA_transporter"/>
    <property type="match status" value="1"/>
</dbReference>
<evidence type="ECO:0000313" key="7">
    <source>
        <dbReference type="EMBL" id="TDD36642.1"/>
    </source>
</evidence>
<feature type="transmembrane region" description="Helical" evidence="6">
    <location>
        <begin position="283"/>
        <end position="312"/>
    </location>
</feature>
<dbReference type="GO" id="GO:0022857">
    <property type="term" value="F:transmembrane transporter activity"/>
    <property type="evidence" value="ECO:0007669"/>
    <property type="project" value="InterPro"/>
</dbReference>
<dbReference type="GO" id="GO:0005886">
    <property type="term" value="C:plasma membrane"/>
    <property type="evidence" value="ECO:0007669"/>
    <property type="project" value="UniProtKB-SubCell"/>
</dbReference>
<evidence type="ECO:0000313" key="8">
    <source>
        <dbReference type="Proteomes" id="UP000294947"/>
    </source>
</evidence>
<reference evidence="7 8" key="1">
    <citation type="submission" date="2019-03" db="EMBL/GenBank/DDBJ databases">
        <title>Draft genome sequences of novel Actinobacteria.</title>
        <authorList>
            <person name="Sahin N."/>
            <person name="Ay H."/>
            <person name="Saygin H."/>
        </authorList>
    </citation>
    <scope>NUCLEOTIDE SEQUENCE [LARGE SCALE GENOMIC DNA]</scope>
    <source>
        <strain evidence="7 8">7K502</strain>
    </source>
</reference>
<feature type="transmembrane region" description="Helical" evidence="6">
    <location>
        <begin position="231"/>
        <end position="249"/>
    </location>
</feature>
<dbReference type="Proteomes" id="UP000294947">
    <property type="component" value="Unassembled WGS sequence"/>
</dbReference>
<accession>A0A4R4Y1E1</accession>
<feature type="transmembrane region" description="Helical" evidence="6">
    <location>
        <begin position="394"/>
        <end position="411"/>
    </location>
</feature>
<comment type="caution">
    <text evidence="7">The sequence shown here is derived from an EMBL/GenBank/DDBJ whole genome shotgun (WGS) entry which is preliminary data.</text>
</comment>
<name>A0A4R4Y1E1_9PSEU</name>
<proteinExistence type="predicted"/>
<feature type="transmembrane region" description="Helical" evidence="6">
    <location>
        <begin position="123"/>
        <end position="141"/>
    </location>
</feature>
<dbReference type="Pfam" id="PF13520">
    <property type="entry name" value="AA_permease_2"/>
    <property type="match status" value="1"/>
</dbReference>
<feature type="transmembrane region" description="Helical" evidence="6">
    <location>
        <begin position="18"/>
        <end position="38"/>
    </location>
</feature>
<protein>
    <submittedName>
        <fullName evidence="7">APC family permease</fullName>
    </submittedName>
</protein>
<organism evidence="7 8">
    <name type="scientific">Saccharopolyspora elongata</name>
    <dbReference type="NCBI Taxonomy" id="2530387"/>
    <lineage>
        <taxon>Bacteria</taxon>
        <taxon>Bacillati</taxon>
        <taxon>Actinomycetota</taxon>
        <taxon>Actinomycetes</taxon>
        <taxon>Pseudonocardiales</taxon>
        <taxon>Pseudonocardiaceae</taxon>
        <taxon>Saccharopolyspora</taxon>
    </lineage>
</organism>
<feature type="transmembrane region" description="Helical" evidence="6">
    <location>
        <begin position="333"/>
        <end position="353"/>
    </location>
</feature>
<evidence type="ECO:0000256" key="3">
    <source>
        <dbReference type="ARBA" id="ARBA00022692"/>
    </source>
</evidence>
<dbReference type="PANTHER" id="PTHR42770">
    <property type="entry name" value="AMINO ACID TRANSPORTER-RELATED"/>
    <property type="match status" value="1"/>
</dbReference>
<gene>
    <name evidence="7" type="ORF">E1288_41730</name>
</gene>
<dbReference type="EMBL" id="SMKW01000107">
    <property type="protein sequence ID" value="TDD36642.1"/>
    <property type="molecule type" value="Genomic_DNA"/>
</dbReference>
<feature type="transmembrane region" description="Helical" evidence="6">
    <location>
        <begin position="417"/>
        <end position="435"/>
    </location>
</feature>
<keyword evidence="2" id="KW-1003">Cell membrane</keyword>
<feature type="transmembrane region" description="Helical" evidence="6">
    <location>
        <begin position="365"/>
        <end position="387"/>
    </location>
</feature>